<dbReference type="EMBL" id="JSZA02000374">
    <property type="protein sequence ID" value="KHD06975.1"/>
    <property type="molecule type" value="Genomic_DNA"/>
</dbReference>
<name>A0A0A6P844_9GAMM</name>
<accession>A0A0A6P844</accession>
<dbReference type="InterPro" id="IPR029014">
    <property type="entry name" value="NiFe-Hase_large"/>
</dbReference>
<dbReference type="Proteomes" id="UP000030428">
    <property type="component" value="Unassembled WGS sequence"/>
</dbReference>
<sequence>MERLYHIKTIIDEIGDFINNAYLVDVAAIGAFYSDWTQYGAGVTNYLSVPDMPIDTKSTQFSLPCGFIQNADLNTFKPINSYQDAYFEKGVAEGVKHSWYKGGKGALHPYEGETIPEYTDFQEDGKYSWVK</sequence>
<dbReference type="PANTHER" id="PTHR42958">
    <property type="entry name" value="HYDROGENASE-2 LARGE CHAIN"/>
    <property type="match status" value="1"/>
</dbReference>
<organism evidence="1 2">
    <name type="scientific">Candidatus Thiomargarita nelsonii</name>
    <dbReference type="NCBI Taxonomy" id="1003181"/>
    <lineage>
        <taxon>Bacteria</taxon>
        <taxon>Pseudomonadati</taxon>
        <taxon>Pseudomonadota</taxon>
        <taxon>Gammaproteobacteria</taxon>
        <taxon>Thiotrichales</taxon>
        <taxon>Thiotrichaceae</taxon>
        <taxon>Thiomargarita</taxon>
    </lineage>
</organism>
<gene>
    <name evidence="1" type="ORF">PN36_33990</name>
</gene>
<dbReference type="GO" id="GO:0016151">
    <property type="term" value="F:nickel cation binding"/>
    <property type="evidence" value="ECO:0007669"/>
    <property type="project" value="InterPro"/>
</dbReference>
<dbReference type="PANTHER" id="PTHR42958:SF1">
    <property type="entry name" value="HYDROGENASE-2 LARGE CHAIN"/>
    <property type="match status" value="1"/>
</dbReference>
<dbReference type="AlphaFoldDB" id="A0A0A6P844"/>
<keyword evidence="2" id="KW-1185">Reference proteome</keyword>
<dbReference type="Pfam" id="PF00374">
    <property type="entry name" value="NiFeSe_Hases"/>
    <property type="match status" value="1"/>
</dbReference>
<protein>
    <submittedName>
        <fullName evidence="1">Uncharacterized protein</fullName>
    </submittedName>
</protein>
<proteinExistence type="predicted"/>
<evidence type="ECO:0000313" key="2">
    <source>
        <dbReference type="Proteomes" id="UP000030428"/>
    </source>
</evidence>
<reference evidence="1 2" key="1">
    <citation type="journal article" date="2016" name="Front. Microbiol.">
        <title>Single-Cell (Meta-)Genomics of a Dimorphic Candidatus Thiomargarita nelsonii Reveals Genomic Plasticity.</title>
        <authorList>
            <person name="Flood B.E."/>
            <person name="Fliss P."/>
            <person name="Jones D.S."/>
            <person name="Dick G.J."/>
            <person name="Jain S."/>
            <person name="Kaster A.K."/>
            <person name="Winkel M."/>
            <person name="Mussmann M."/>
            <person name="Bailey J."/>
        </authorList>
    </citation>
    <scope>NUCLEOTIDE SEQUENCE [LARGE SCALE GENOMIC DNA]</scope>
    <source>
        <strain evidence="1">Hydrate Ridge</strain>
    </source>
</reference>
<dbReference type="SUPFAM" id="SSF56762">
    <property type="entry name" value="HydB/Nqo4-like"/>
    <property type="match status" value="1"/>
</dbReference>
<dbReference type="InterPro" id="IPR001501">
    <property type="entry name" value="Ni-dep_hyd_lsu"/>
</dbReference>
<dbReference type="InterPro" id="IPR050867">
    <property type="entry name" value="NiFe/NiFeSe_hydrgnase_LSU"/>
</dbReference>
<evidence type="ECO:0000313" key="1">
    <source>
        <dbReference type="EMBL" id="KHD06975.1"/>
    </source>
</evidence>
<comment type="caution">
    <text evidence="1">The sequence shown here is derived from an EMBL/GenBank/DDBJ whole genome shotgun (WGS) entry which is preliminary data.</text>
</comment>
<dbReference type="Gene3D" id="1.10.645.10">
    <property type="entry name" value="Cytochrome-c3 Hydrogenase, chain B"/>
    <property type="match status" value="1"/>
</dbReference>